<protein>
    <submittedName>
        <fullName evidence="2">Uncharacterized protein</fullName>
    </submittedName>
</protein>
<name>A0A8T2UXS2_CERRI</name>
<evidence type="ECO:0000313" key="2">
    <source>
        <dbReference type="EMBL" id="KAH7438706.1"/>
    </source>
</evidence>
<evidence type="ECO:0000313" key="3">
    <source>
        <dbReference type="Proteomes" id="UP000825935"/>
    </source>
</evidence>
<reference evidence="2" key="1">
    <citation type="submission" date="2021-08" db="EMBL/GenBank/DDBJ databases">
        <title>WGS assembly of Ceratopteris richardii.</title>
        <authorList>
            <person name="Marchant D.B."/>
            <person name="Chen G."/>
            <person name="Jenkins J."/>
            <person name="Shu S."/>
            <person name="Leebens-Mack J."/>
            <person name="Grimwood J."/>
            <person name="Schmutz J."/>
            <person name="Soltis P."/>
            <person name="Soltis D."/>
            <person name="Chen Z.-H."/>
        </authorList>
    </citation>
    <scope>NUCLEOTIDE SEQUENCE</scope>
    <source>
        <strain evidence="2">Whitten #5841</strain>
        <tissue evidence="2">Leaf</tissue>
    </source>
</reference>
<feature type="region of interest" description="Disordered" evidence="1">
    <location>
        <begin position="34"/>
        <end position="53"/>
    </location>
</feature>
<organism evidence="2 3">
    <name type="scientific">Ceratopteris richardii</name>
    <name type="common">Triangle waterfern</name>
    <dbReference type="NCBI Taxonomy" id="49495"/>
    <lineage>
        <taxon>Eukaryota</taxon>
        <taxon>Viridiplantae</taxon>
        <taxon>Streptophyta</taxon>
        <taxon>Embryophyta</taxon>
        <taxon>Tracheophyta</taxon>
        <taxon>Polypodiopsida</taxon>
        <taxon>Polypodiidae</taxon>
        <taxon>Polypodiales</taxon>
        <taxon>Pteridineae</taxon>
        <taxon>Pteridaceae</taxon>
        <taxon>Parkerioideae</taxon>
        <taxon>Ceratopteris</taxon>
    </lineage>
</organism>
<feature type="compositionally biased region" description="Polar residues" evidence="1">
    <location>
        <begin position="43"/>
        <end position="53"/>
    </location>
</feature>
<keyword evidence="3" id="KW-1185">Reference proteome</keyword>
<evidence type="ECO:0000256" key="1">
    <source>
        <dbReference type="SAM" id="MobiDB-lite"/>
    </source>
</evidence>
<comment type="caution">
    <text evidence="2">The sequence shown here is derived from an EMBL/GenBank/DDBJ whole genome shotgun (WGS) entry which is preliminary data.</text>
</comment>
<dbReference type="EMBL" id="CM035409">
    <property type="protein sequence ID" value="KAH7438706.1"/>
    <property type="molecule type" value="Genomic_DNA"/>
</dbReference>
<accession>A0A8T2UXS2</accession>
<dbReference type="AlphaFoldDB" id="A0A8T2UXS2"/>
<gene>
    <name evidence="2" type="ORF">KP509_04G027700</name>
</gene>
<dbReference type="Proteomes" id="UP000825935">
    <property type="component" value="Chromosome 4"/>
</dbReference>
<proteinExistence type="predicted"/>
<sequence length="53" mass="5936">MLHAFFKRNPLTLLARYVSPMDKETAMTTIHQTLRQPHESVSGIMSSSCGDVT</sequence>